<sequence length="74" mass="8406">MRLCLLYFELARRRLDQVCISLEGVRLLSTVSPAQFASDSISLVSSTHLSSTSLYFTVPHTKMQNPKILRYSLD</sequence>
<name>A0AA36H2T3_CYLNA</name>
<reference evidence="1" key="1">
    <citation type="submission" date="2023-07" db="EMBL/GenBank/DDBJ databases">
        <authorList>
            <consortium name="CYATHOMIX"/>
        </authorList>
    </citation>
    <scope>NUCLEOTIDE SEQUENCE</scope>
    <source>
        <strain evidence="1">N/A</strain>
    </source>
</reference>
<organism evidence="1 2">
    <name type="scientific">Cylicocyclus nassatus</name>
    <name type="common">Nematode worm</name>
    <dbReference type="NCBI Taxonomy" id="53992"/>
    <lineage>
        <taxon>Eukaryota</taxon>
        <taxon>Metazoa</taxon>
        <taxon>Ecdysozoa</taxon>
        <taxon>Nematoda</taxon>
        <taxon>Chromadorea</taxon>
        <taxon>Rhabditida</taxon>
        <taxon>Rhabditina</taxon>
        <taxon>Rhabditomorpha</taxon>
        <taxon>Strongyloidea</taxon>
        <taxon>Strongylidae</taxon>
        <taxon>Cylicocyclus</taxon>
    </lineage>
</organism>
<protein>
    <submittedName>
        <fullName evidence="1">Uncharacterized protein</fullName>
    </submittedName>
</protein>
<dbReference type="AlphaFoldDB" id="A0AA36H2T3"/>
<evidence type="ECO:0000313" key="1">
    <source>
        <dbReference type="EMBL" id="CAJ0602741.1"/>
    </source>
</evidence>
<accession>A0AA36H2T3</accession>
<dbReference type="EMBL" id="CATQJL010000305">
    <property type="protein sequence ID" value="CAJ0602741.1"/>
    <property type="molecule type" value="Genomic_DNA"/>
</dbReference>
<dbReference type="Proteomes" id="UP001176961">
    <property type="component" value="Unassembled WGS sequence"/>
</dbReference>
<proteinExistence type="predicted"/>
<keyword evidence="2" id="KW-1185">Reference proteome</keyword>
<comment type="caution">
    <text evidence="1">The sequence shown here is derived from an EMBL/GenBank/DDBJ whole genome shotgun (WGS) entry which is preliminary data.</text>
</comment>
<gene>
    <name evidence="1" type="ORF">CYNAS_LOCUS14724</name>
</gene>
<evidence type="ECO:0000313" key="2">
    <source>
        <dbReference type="Proteomes" id="UP001176961"/>
    </source>
</evidence>